<evidence type="ECO:0000313" key="5">
    <source>
        <dbReference type="EMBL" id="OAI21554.1"/>
    </source>
</evidence>
<dbReference type="SUPFAM" id="SSF141457">
    <property type="entry name" value="BH3618-like"/>
    <property type="match status" value="1"/>
</dbReference>
<gene>
    <name evidence="4" type="primary">fliW</name>
    <name evidence="5" type="ORF">A1359_19210</name>
</gene>
<keyword evidence="1 4" id="KW-0963">Cytoplasm</keyword>
<comment type="caution">
    <text evidence="5">The sequence shown here is derived from an EMBL/GenBank/DDBJ whole genome shotgun (WGS) entry which is preliminary data.</text>
</comment>
<reference evidence="5 6" key="1">
    <citation type="submission" date="2016-03" db="EMBL/GenBank/DDBJ databases">
        <authorList>
            <person name="Ploux O."/>
        </authorList>
    </citation>
    <scope>NUCLEOTIDE SEQUENCE [LARGE SCALE GENOMIC DNA]</scope>
    <source>
        <strain evidence="5 6">R-45370</strain>
    </source>
</reference>
<keyword evidence="3 4" id="KW-0810">Translation regulation</keyword>
<dbReference type="GO" id="GO:0006417">
    <property type="term" value="P:regulation of translation"/>
    <property type="evidence" value="ECO:0007669"/>
    <property type="project" value="UniProtKB-KW"/>
</dbReference>
<keyword evidence="2 4" id="KW-1005">Bacterial flagellum biogenesis</keyword>
<dbReference type="EMBL" id="LUUI01000008">
    <property type="protein sequence ID" value="OAI21554.1"/>
    <property type="molecule type" value="Genomic_DNA"/>
</dbReference>
<dbReference type="RefSeq" id="WP_066976367.1">
    <property type="nucleotide sequence ID" value="NZ_LUUI01000008.1"/>
</dbReference>
<evidence type="ECO:0000256" key="1">
    <source>
        <dbReference type="ARBA" id="ARBA00022490"/>
    </source>
</evidence>
<dbReference type="GO" id="GO:0044780">
    <property type="term" value="P:bacterial-type flagellum assembly"/>
    <property type="evidence" value="ECO:0007669"/>
    <property type="project" value="UniProtKB-UniRule"/>
</dbReference>
<keyword evidence="5" id="KW-0969">Cilium</keyword>
<proteinExistence type="inferred from homology"/>
<protein>
    <recommendedName>
        <fullName evidence="4">Flagellar assembly factor FliW</fullName>
    </recommendedName>
</protein>
<dbReference type="OrthoDB" id="9801235at2"/>
<keyword evidence="5" id="KW-0966">Cell projection</keyword>
<dbReference type="Gene3D" id="2.30.290.10">
    <property type="entry name" value="BH3618-like"/>
    <property type="match status" value="1"/>
</dbReference>
<comment type="similarity">
    <text evidence="4">Belongs to the FliW family.</text>
</comment>
<dbReference type="STRING" id="980561.A1359_19210"/>
<dbReference type="GO" id="GO:0005737">
    <property type="term" value="C:cytoplasm"/>
    <property type="evidence" value="ECO:0007669"/>
    <property type="project" value="UniProtKB-SubCell"/>
</dbReference>
<sequence>MDIQSKLLGNQQVNPDTIITFPRGIPGFEDQTRFKLFHQEGSEIVYWLQAVDSDDLTLSVAHPSHFNINYNFVLTDDEEQLLQINNDDDLVILIVLHKDDNVDAGKPTVKGSIKAPLVINSEKRIGLQKVLVAIEQSITLTEKVSEIDVSEA</sequence>
<dbReference type="AlphaFoldDB" id="A0A177NV95"/>
<keyword evidence="6" id="KW-1185">Reference proteome</keyword>
<dbReference type="Pfam" id="PF02623">
    <property type="entry name" value="FliW"/>
    <property type="match status" value="1"/>
</dbReference>
<dbReference type="Proteomes" id="UP000078476">
    <property type="component" value="Unassembled WGS sequence"/>
</dbReference>
<comment type="subcellular location">
    <subcellularLocation>
        <location evidence="4">Cytoplasm</location>
    </subcellularLocation>
</comment>
<evidence type="ECO:0000256" key="3">
    <source>
        <dbReference type="ARBA" id="ARBA00022845"/>
    </source>
</evidence>
<organism evidence="5 6">
    <name type="scientific">Methylomonas lenta</name>
    <dbReference type="NCBI Taxonomy" id="980561"/>
    <lineage>
        <taxon>Bacteria</taxon>
        <taxon>Pseudomonadati</taxon>
        <taxon>Pseudomonadota</taxon>
        <taxon>Gammaproteobacteria</taxon>
        <taxon>Methylococcales</taxon>
        <taxon>Methylococcaceae</taxon>
        <taxon>Methylomonas</taxon>
    </lineage>
</organism>
<dbReference type="HAMAP" id="MF_01185">
    <property type="entry name" value="FliW"/>
    <property type="match status" value="1"/>
</dbReference>
<keyword evidence="4" id="KW-0143">Chaperone</keyword>
<evidence type="ECO:0000313" key="6">
    <source>
        <dbReference type="Proteomes" id="UP000078476"/>
    </source>
</evidence>
<dbReference type="PANTHER" id="PTHR39190:SF1">
    <property type="entry name" value="FLAGELLAR ASSEMBLY FACTOR FLIW"/>
    <property type="match status" value="1"/>
</dbReference>
<comment type="function">
    <text evidence="4">Acts as an anti-CsrA protein, binds CsrA and prevents it from repressing translation of its target genes, one of which is flagellin. Binds to flagellin and participates in the assembly of the flagellum.</text>
</comment>
<dbReference type="PANTHER" id="PTHR39190">
    <property type="entry name" value="FLAGELLAR ASSEMBLY FACTOR FLIW"/>
    <property type="match status" value="1"/>
</dbReference>
<comment type="subunit">
    <text evidence="4">Interacts with translational regulator CsrA and flagellin(s).</text>
</comment>
<dbReference type="InterPro" id="IPR024046">
    <property type="entry name" value="Flagellar_assmbl_FliW_dom_sf"/>
</dbReference>
<dbReference type="InterPro" id="IPR003775">
    <property type="entry name" value="Flagellar_assembly_factor_FliW"/>
</dbReference>
<keyword evidence="5" id="KW-0282">Flagellum</keyword>
<name>A0A177NV95_9GAMM</name>
<evidence type="ECO:0000256" key="4">
    <source>
        <dbReference type="HAMAP-Rule" id="MF_01185"/>
    </source>
</evidence>
<accession>A0A177NV95</accession>
<evidence type="ECO:0000256" key="2">
    <source>
        <dbReference type="ARBA" id="ARBA00022795"/>
    </source>
</evidence>